<keyword evidence="2 7" id="KW-0812">Transmembrane</keyword>
<evidence type="ECO:0000256" key="6">
    <source>
        <dbReference type="SAM" id="MobiDB-lite"/>
    </source>
</evidence>
<feature type="transmembrane region" description="Helical" evidence="7">
    <location>
        <begin position="478"/>
        <end position="498"/>
    </location>
</feature>
<keyword evidence="10" id="KW-1185">Reference proteome</keyword>
<feature type="transmembrane region" description="Helical" evidence="7">
    <location>
        <begin position="533"/>
        <end position="552"/>
    </location>
</feature>
<proteinExistence type="predicted"/>
<dbReference type="PANTHER" id="PTHR37422:SF13">
    <property type="entry name" value="LIPOPOLYSACCHARIDE BIOSYNTHESIS PROTEIN PA4999-RELATED"/>
    <property type="match status" value="1"/>
</dbReference>
<evidence type="ECO:0000256" key="3">
    <source>
        <dbReference type="ARBA" id="ARBA00022989"/>
    </source>
</evidence>
<comment type="subcellular location">
    <subcellularLocation>
        <location evidence="1">Membrane</location>
        <topology evidence="1">Multi-pass membrane protein</topology>
    </subcellularLocation>
</comment>
<accession>A0A2U2B7F6</accession>
<organism evidence="9 10">
    <name type="scientific">Marinilabilia rubra</name>
    <dbReference type="NCBI Taxonomy" id="2162893"/>
    <lineage>
        <taxon>Bacteria</taxon>
        <taxon>Pseudomonadati</taxon>
        <taxon>Bacteroidota</taxon>
        <taxon>Bacteroidia</taxon>
        <taxon>Marinilabiliales</taxon>
        <taxon>Marinilabiliaceae</taxon>
        <taxon>Marinilabilia</taxon>
    </lineage>
</organism>
<feature type="compositionally biased region" description="Basic and acidic residues" evidence="6">
    <location>
        <begin position="428"/>
        <end position="444"/>
    </location>
</feature>
<dbReference type="Pfam" id="PF04932">
    <property type="entry name" value="Wzy_C"/>
    <property type="match status" value="1"/>
</dbReference>
<feature type="transmembrane region" description="Helical" evidence="7">
    <location>
        <begin position="93"/>
        <end position="111"/>
    </location>
</feature>
<dbReference type="InterPro" id="IPR007016">
    <property type="entry name" value="O-antigen_ligase-rel_domated"/>
</dbReference>
<dbReference type="PANTHER" id="PTHR37422">
    <property type="entry name" value="TEICHURONIC ACID BIOSYNTHESIS PROTEIN TUAE"/>
    <property type="match status" value="1"/>
</dbReference>
<dbReference type="SUPFAM" id="SSF48452">
    <property type="entry name" value="TPR-like"/>
    <property type="match status" value="1"/>
</dbReference>
<reference evidence="9 10" key="1">
    <citation type="submission" date="2018-05" db="EMBL/GenBank/DDBJ databases">
        <title>Marinilabilia rubrum sp. nov., isolated from saltern sediment.</title>
        <authorList>
            <person name="Zhang R."/>
        </authorList>
    </citation>
    <scope>NUCLEOTIDE SEQUENCE [LARGE SCALE GENOMIC DNA]</scope>
    <source>
        <strain evidence="9 10">WTE16</strain>
    </source>
</reference>
<dbReference type="RefSeq" id="WP_109264750.1">
    <property type="nucleotide sequence ID" value="NZ_QEWP01000009.1"/>
</dbReference>
<feature type="region of interest" description="Disordered" evidence="6">
    <location>
        <begin position="409"/>
        <end position="468"/>
    </location>
</feature>
<evidence type="ECO:0000256" key="4">
    <source>
        <dbReference type="ARBA" id="ARBA00023136"/>
    </source>
</evidence>
<evidence type="ECO:0000259" key="8">
    <source>
        <dbReference type="Pfam" id="PF04932"/>
    </source>
</evidence>
<keyword evidence="5" id="KW-0802">TPR repeat</keyword>
<feature type="transmembrane region" description="Helical" evidence="7">
    <location>
        <begin position="164"/>
        <end position="184"/>
    </location>
</feature>
<feature type="transmembrane region" description="Helical" evidence="7">
    <location>
        <begin position="504"/>
        <end position="526"/>
    </location>
</feature>
<dbReference type="EMBL" id="QEWP01000009">
    <property type="protein sequence ID" value="PWD99011.1"/>
    <property type="molecule type" value="Genomic_DNA"/>
</dbReference>
<feature type="repeat" description="TPR" evidence="5">
    <location>
        <begin position="628"/>
        <end position="661"/>
    </location>
</feature>
<dbReference type="InterPro" id="IPR011990">
    <property type="entry name" value="TPR-like_helical_dom_sf"/>
</dbReference>
<name>A0A2U2B7F6_9BACT</name>
<feature type="transmembrane region" description="Helical" evidence="7">
    <location>
        <begin position="120"/>
        <end position="144"/>
    </location>
</feature>
<feature type="transmembrane region" description="Helical" evidence="7">
    <location>
        <begin position="68"/>
        <end position="87"/>
    </location>
</feature>
<feature type="transmembrane region" description="Helical" evidence="7">
    <location>
        <begin position="383"/>
        <end position="402"/>
    </location>
</feature>
<dbReference type="AlphaFoldDB" id="A0A2U2B7F6"/>
<dbReference type="GO" id="GO:0016020">
    <property type="term" value="C:membrane"/>
    <property type="evidence" value="ECO:0007669"/>
    <property type="project" value="UniProtKB-SubCell"/>
</dbReference>
<dbReference type="InterPro" id="IPR051533">
    <property type="entry name" value="WaaL-like"/>
</dbReference>
<evidence type="ECO:0000256" key="7">
    <source>
        <dbReference type="SAM" id="Phobius"/>
    </source>
</evidence>
<sequence>MIRTLPRASFIIFLILTVLLFASIFAIKADFFQFLVTAKQWRLEKTSLVVIAFLVLWLPFARRVKISLIDAGVLLLSIWWVLNEVILQTNYASFGQTIFQVVLWLSIYLFIHTGASNNKFIAGVAIVFLFTTFLQSGLGLLQLYGVQPSFHSLFRITGTFHNPGPFSGFVVSALPLAVICYTTCPDLSGEFHRKDTEKHGEKDARVIPVKWSKARFPANKILQQGIKWLSLLTIISILLIIPAAQSRAAWLAGIAGCLYVFLTYPGSISLRDKLKASFKRLRLFTRFLIITGAIIVIIGAGTGLYLMKQGSANGRLLMWQITAQLIKDRPLTGHGNGAFSALYMDEQANWFESGNGTNAQTAVAGSPEAPFNEPLKLWLEKGLIGLLLAGAVLGIIFFPGTFNKKPETLNYEPIKPHPIPPNPLEGEPQTRDHSTPKTEPETRNKKLKTRNSKPNTLNSKLRYPQTSGKSPLGGFRGLSTLISGLKGTLVSLLTFSIFSYPFDISSFILQLVVVVALLSATTPALITTKGRKSLLLTVSVVGMLIAAGIWHFPKRQVHYAALKTWQEAAQFYNMRSYGIATEAYEEVFPVLKHNGLFLQMYGKALSMNEQYKKSNKILTLAQNHLSSYIIQNTLGDNYKALGNYKKAETAYRKSASMVPSMLLPKYLLAKLYVKSDQHQKAKQTAQGILNSPVKIESTATKKIMTEMKEIVTQSNTKGSKSYTEITNNPLCLSVASV</sequence>
<feature type="transmembrane region" description="Helical" evidence="7">
    <location>
        <begin position="283"/>
        <end position="307"/>
    </location>
</feature>
<feature type="domain" description="O-antigen ligase-related" evidence="8">
    <location>
        <begin position="233"/>
        <end position="388"/>
    </location>
</feature>
<comment type="caution">
    <text evidence="9">The sequence shown here is derived from an EMBL/GenBank/DDBJ whole genome shotgun (WGS) entry which is preliminary data.</text>
</comment>
<evidence type="ECO:0000313" key="10">
    <source>
        <dbReference type="Proteomes" id="UP000244956"/>
    </source>
</evidence>
<evidence type="ECO:0000256" key="2">
    <source>
        <dbReference type="ARBA" id="ARBA00022692"/>
    </source>
</evidence>
<feature type="transmembrane region" description="Helical" evidence="7">
    <location>
        <begin position="225"/>
        <end position="244"/>
    </location>
</feature>
<dbReference type="OrthoDB" id="1454576at2"/>
<dbReference type="InterPro" id="IPR019734">
    <property type="entry name" value="TPR_rpt"/>
</dbReference>
<gene>
    <name evidence="9" type="ORF">DDZ16_12155</name>
</gene>
<keyword evidence="4 7" id="KW-0472">Membrane</keyword>
<protein>
    <recommendedName>
        <fullName evidence="8">O-antigen ligase-related domain-containing protein</fullName>
    </recommendedName>
</protein>
<dbReference type="Gene3D" id="1.25.40.10">
    <property type="entry name" value="Tetratricopeptide repeat domain"/>
    <property type="match status" value="1"/>
</dbReference>
<evidence type="ECO:0000313" key="9">
    <source>
        <dbReference type="EMBL" id="PWD99011.1"/>
    </source>
</evidence>
<dbReference type="PROSITE" id="PS50005">
    <property type="entry name" value="TPR"/>
    <property type="match status" value="1"/>
</dbReference>
<dbReference type="Proteomes" id="UP000244956">
    <property type="component" value="Unassembled WGS sequence"/>
</dbReference>
<feature type="transmembrane region" description="Helical" evidence="7">
    <location>
        <begin position="250"/>
        <end position="271"/>
    </location>
</feature>
<feature type="transmembrane region" description="Helical" evidence="7">
    <location>
        <begin position="42"/>
        <end position="61"/>
    </location>
</feature>
<evidence type="ECO:0000256" key="1">
    <source>
        <dbReference type="ARBA" id="ARBA00004141"/>
    </source>
</evidence>
<keyword evidence="3 7" id="KW-1133">Transmembrane helix</keyword>
<feature type="compositionally biased region" description="Polar residues" evidence="6">
    <location>
        <begin position="452"/>
        <end position="468"/>
    </location>
</feature>
<evidence type="ECO:0000256" key="5">
    <source>
        <dbReference type="PROSITE-ProRule" id="PRU00339"/>
    </source>
</evidence>